<evidence type="ECO:0000313" key="1">
    <source>
        <dbReference type="EMBL" id="GIJ25932.1"/>
    </source>
</evidence>
<gene>
    <name evidence="1" type="ORF">Vqi01_10940</name>
</gene>
<evidence type="ECO:0000313" key="2">
    <source>
        <dbReference type="Proteomes" id="UP000653076"/>
    </source>
</evidence>
<dbReference type="RefSeq" id="WP_204033385.1">
    <property type="nucleotide sequence ID" value="NZ_BOPC01000013.1"/>
</dbReference>
<dbReference type="EMBL" id="BOPC01000013">
    <property type="protein sequence ID" value="GIJ25932.1"/>
    <property type="molecule type" value="Genomic_DNA"/>
</dbReference>
<organism evidence="1 2">
    <name type="scientific">Micromonospora qiuiae</name>
    <dbReference type="NCBI Taxonomy" id="502268"/>
    <lineage>
        <taxon>Bacteria</taxon>
        <taxon>Bacillati</taxon>
        <taxon>Actinomycetota</taxon>
        <taxon>Actinomycetes</taxon>
        <taxon>Micromonosporales</taxon>
        <taxon>Micromonosporaceae</taxon>
        <taxon>Micromonospora</taxon>
    </lineage>
</organism>
<dbReference type="Proteomes" id="UP000653076">
    <property type="component" value="Unassembled WGS sequence"/>
</dbReference>
<protein>
    <submittedName>
        <fullName evidence="1">Uncharacterized protein</fullName>
    </submittedName>
</protein>
<sequence>MSILLADLRTEALDLITLKAAESSPDGIAVPVREVAGQLVALAERGSEPV</sequence>
<accession>A0ABQ4J6Z8</accession>
<reference evidence="1 2" key="1">
    <citation type="submission" date="2021-01" db="EMBL/GenBank/DDBJ databases">
        <title>Whole genome shotgun sequence of Verrucosispora qiuiae NBRC 106684.</title>
        <authorList>
            <person name="Komaki H."/>
            <person name="Tamura T."/>
        </authorList>
    </citation>
    <scope>NUCLEOTIDE SEQUENCE [LARGE SCALE GENOMIC DNA]</scope>
    <source>
        <strain evidence="1 2">NBRC 106684</strain>
    </source>
</reference>
<name>A0ABQ4J6Z8_9ACTN</name>
<comment type="caution">
    <text evidence="1">The sequence shown here is derived from an EMBL/GenBank/DDBJ whole genome shotgun (WGS) entry which is preliminary data.</text>
</comment>
<proteinExistence type="predicted"/>
<keyword evidence="2" id="KW-1185">Reference proteome</keyword>